<dbReference type="GO" id="GO:0005840">
    <property type="term" value="C:ribosome"/>
    <property type="evidence" value="ECO:0007669"/>
    <property type="project" value="InterPro"/>
</dbReference>
<protein>
    <recommendedName>
        <fullName evidence="2">Small ribosomal subunit protein bS6</fullName>
    </recommendedName>
    <alternativeName>
        <fullName evidence="3">30S ribosomal protein S6</fullName>
    </alternativeName>
</protein>
<gene>
    <name evidence="4" type="ORF">COU49_00680</name>
</gene>
<dbReference type="GO" id="GO:0019843">
    <property type="term" value="F:rRNA binding"/>
    <property type="evidence" value="ECO:0007669"/>
    <property type="project" value="InterPro"/>
</dbReference>
<dbReference type="SUPFAM" id="SSF54995">
    <property type="entry name" value="Ribosomal protein S6"/>
    <property type="match status" value="1"/>
</dbReference>
<dbReference type="InterPro" id="IPR020814">
    <property type="entry name" value="Ribosomal_S6_plastid/chlpt"/>
</dbReference>
<dbReference type="Pfam" id="PF01250">
    <property type="entry name" value="Ribosomal_S6"/>
    <property type="match status" value="1"/>
</dbReference>
<evidence type="ECO:0000256" key="2">
    <source>
        <dbReference type="ARBA" id="ARBA00035294"/>
    </source>
</evidence>
<name>A0A2H0TC14_9BACT</name>
<dbReference type="GO" id="GO:0006412">
    <property type="term" value="P:translation"/>
    <property type="evidence" value="ECO:0007669"/>
    <property type="project" value="InterPro"/>
</dbReference>
<evidence type="ECO:0000256" key="1">
    <source>
        <dbReference type="ARBA" id="ARBA00009512"/>
    </source>
</evidence>
<reference evidence="5" key="1">
    <citation type="submission" date="2017-09" db="EMBL/GenBank/DDBJ databases">
        <title>Depth-based differentiation of microbial function through sediment-hosted aquifers and enrichment of novel symbionts in the deep terrestrial subsurface.</title>
        <authorList>
            <person name="Probst A.J."/>
            <person name="Ladd B."/>
            <person name="Jarett J.K."/>
            <person name="Geller-Mcgrath D.E."/>
            <person name="Sieber C.M.K."/>
            <person name="Emerson J.B."/>
            <person name="Anantharaman K."/>
            <person name="Thomas B.C."/>
            <person name="Malmstrom R."/>
            <person name="Stieglmeier M."/>
            <person name="Klingl A."/>
            <person name="Woyke T."/>
            <person name="Ryan C.M."/>
            <person name="Banfield J.F."/>
        </authorList>
    </citation>
    <scope>NUCLEOTIDE SEQUENCE [LARGE SCALE GENOMIC DNA]</scope>
</reference>
<dbReference type="InterPro" id="IPR014717">
    <property type="entry name" value="Transl_elong_EF1B/ribsomal_bS6"/>
</dbReference>
<dbReference type="GO" id="GO:0003735">
    <property type="term" value="F:structural constituent of ribosome"/>
    <property type="evidence" value="ECO:0007669"/>
    <property type="project" value="InterPro"/>
</dbReference>
<dbReference type="CDD" id="cd00473">
    <property type="entry name" value="bS6"/>
    <property type="match status" value="1"/>
</dbReference>
<dbReference type="EMBL" id="PFCQ01000003">
    <property type="protein sequence ID" value="PIR68543.1"/>
    <property type="molecule type" value="Genomic_DNA"/>
</dbReference>
<evidence type="ECO:0000313" key="4">
    <source>
        <dbReference type="EMBL" id="PIR68543.1"/>
    </source>
</evidence>
<comment type="caution">
    <text evidence="4">The sequence shown here is derived from an EMBL/GenBank/DDBJ whole genome shotgun (WGS) entry which is preliminary data.</text>
</comment>
<evidence type="ECO:0000313" key="5">
    <source>
        <dbReference type="Proteomes" id="UP000230094"/>
    </source>
</evidence>
<sequence length="167" mass="19296">MKLMSDMIMEAENNKTDKRVYELGYLLVPTLSPEEVPILLNELKETVSSFEGDHISEDMPKLINLAYPMIKVVSNVRSKFDTGYFGWFKFFMDPEKVLELKKKVDLDPNIIRFLILKTVQENTLASKRFVGRDSAYRKTANKKDKQEEAEPIDKAEIDKEIEAMVAV</sequence>
<dbReference type="Gene3D" id="3.30.70.60">
    <property type="match status" value="1"/>
</dbReference>
<proteinExistence type="inferred from homology"/>
<comment type="similarity">
    <text evidence="1">Belongs to the bacterial ribosomal protein bS6 family.</text>
</comment>
<dbReference type="Proteomes" id="UP000230094">
    <property type="component" value="Unassembled WGS sequence"/>
</dbReference>
<accession>A0A2H0TC14</accession>
<dbReference type="AlphaFoldDB" id="A0A2H0TC14"/>
<dbReference type="InterPro" id="IPR000529">
    <property type="entry name" value="Ribosomal_bS6"/>
</dbReference>
<evidence type="ECO:0000256" key="3">
    <source>
        <dbReference type="ARBA" id="ARBA00035520"/>
    </source>
</evidence>
<organism evidence="4 5">
    <name type="scientific">Candidatus Nomurabacteria bacterium CG10_big_fil_rev_8_21_14_0_10_35_16</name>
    <dbReference type="NCBI Taxonomy" id="1974731"/>
    <lineage>
        <taxon>Bacteria</taxon>
        <taxon>Candidatus Nomuraibacteriota</taxon>
    </lineage>
</organism>
<dbReference type="InterPro" id="IPR035980">
    <property type="entry name" value="Ribosomal_bS6_sf"/>
</dbReference>